<dbReference type="Proteomes" id="UP000597507">
    <property type="component" value="Unassembled WGS sequence"/>
</dbReference>
<feature type="transmembrane region" description="Helical" evidence="9">
    <location>
        <begin position="243"/>
        <end position="263"/>
    </location>
</feature>
<comment type="caution">
    <text evidence="10">The sequence shown here is derived from an EMBL/GenBank/DDBJ whole genome shotgun (WGS) entry which is preliminary data.</text>
</comment>
<name>A0A8J2ZDW6_9PROT</name>
<feature type="transmembrane region" description="Helical" evidence="9">
    <location>
        <begin position="116"/>
        <end position="135"/>
    </location>
</feature>
<feature type="transmembrane region" description="Helical" evidence="9">
    <location>
        <begin position="89"/>
        <end position="110"/>
    </location>
</feature>
<protein>
    <recommendedName>
        <fullName evidence="12">Sulphur transport domain-containing protein</fullName>
    </recommendedName>
</protein>
<evidence type="ECO:0000256" key="4">
    <source>
        <dbReference type="ARBA" id="ARBA00022519"/>
    </source>
</evidence>
<organism evidence="10 11">
    <name type="scientific">Caldovatus sediminis</name>
    <dbReference type="NCBI Taxonomy" id="2041189"/>
    <lineage>
        <taxon>Bacteria</taxon>
        <taxon>Pseudomonadati</taxon>
        <taxon>Pseudomonadota</taxon>
        <taxon>Alphaproteobacteria</taxon>
        <taxon>Acetobacterales</taxon>
        <taxon>Roseomonadaceae</taxon>
        <taxon>Caldovatus</taxon>
    </lineage>
</organism>
<evidence type="ECO:0000256" key="7">
    <source>
        <dbReference type="ARBA" id="ARBA00023136"/>
    </source>
</evidence>
<evidence type="ECO:0000256" key="6">
    <source>
        <dbReference type="ARBA" id="ARBA00022989"/>
    </source>
</evidence>
<evidence type="ECO:0000256" key="2">
    <source>
        <dbReference type="ARBA" id="ARBA00022448"/>
    </source>
</evidence>
<evidence type="ECO:0000256" key="1">
    <source>
        <dbReference type="ARBA" id="ARBA00004429"/>
    </source>
</evidence>
<evidence type="ECO:0000256" key="9">
    <source>
        <dbReference type="SAM" id="Phobius"/>
    </source>
</evidence>
<dbReference type="AlphaFoldDB" id="A0A8J2ZDW6"/>
<dbReference type="Pfam" id="PF04143">
    <property type="entry name" value="Sulf_transp"/>
    <property type="match status" value="1"/>
</dbReference>
<evidence type="ECO:0008006" key="12">
    <source>
        <dbReference type="Google" id="ProtNLM"/>
    </source>
</evidence>
<feature type="transmembrane region" description="Helical" evidence="9">
    <location>
        <begin position="368"/>
        <end position="393"/>
    </location>
</feature>
<sequence length="414" mass="41970">MSGIATTASAPLAAPSLAPRLDRRPVLAAAAALILGAALLLQGVSAKQAALFAIGGALGLVLYHAAFGFTSAWRVFIADRQGAGLRAQMVLLAVAALLFFPALEAGSLFGQPVAGYVAPVGVSVAAGAFLFGIGMQLGGGCASGTLYAVGGGSTRMVVTLVFFIVGSVLGAAHLHWWAALPALAPVSLVKAWGAWPALAAHLALFAAIAALTVVLERRRHGRLLAPEAPRGAGPAARLLRGPWPLVAGAVALAVLDFATLALAGRPWGITSAFALWGSKVAEALGIGVAAWPYWSTPANAAALRASVFADVTSVMNFGIVLGALLAAGLAGRFAPEWRIAPRPLLAAVLGGLLLGYGARLAYGCNIGAYLGGIASSSLHGWLWLVSAFAGSVLGTRLRPLFGLEVERAARRTGC</sequence>
<dbReference type="InterPro" id="IPR007272">
    <property type="entry name" value="Sulf_transp_TsuA/YedE"/>
</dbReference>
<evidence type="ECO:0000313" key="11">
    <source>
        <dbReference type="Proteomes" id="UP000597507"/>
    </source>
</evidence>
<evidence type="ECO:0000313" key="10">
    <source>
        <dbReference type="EMBL" id="GGG43170.1"/>
    </source>
</evidence>
<dbReference type="InterPro" id="IPR006311">
    <property type="entry name" value="TAT_signal"/>
</dbReference>
<dbReference type="PANTHER" id="PTHR30574:SF1">
    <property type="entry name" value="SULPHUR TRANSPORT DOMAIN-CONTAINING PROTEIN"/>
    <property type="match status" value="1"/>
</dbReference>
<feature type="transmembrane region" description="Helical" evidence="9">
    <location>
        <begin position="156"/>
        <end position="178"/>
    </location>
</feature>
<keyword evidence="2" id="KW-0813">Transport</keyword>
<keyword evidence="11" id="KW-1185">Reference proteome</keyword>
<feature type="transmembrane region" description="Helical" evidence="9">
    <location>
        <begin position="198"/>
        <end position="215"/>
    </location>
</feature>
<keyword evidence="7 9" id="KW-0472">Membrane</keyword>
<evidence type="ECO:0000256" key="5">
    <source>
        <dbReference type="ARBA" id="ARBA00022692"/>
    </source>
</evidence>
<proteinExistence type="inferred from homology"/>
<accession>A0A8J2ZDW6</accession>
<keyword evidence="4" id="KW-0997">Cell inner membrane</keyword>
<dbReference type="RefSeq" id="WP_188902256.1">
    <property type="nucleotide sequence ID" value="NZ_BMKS01000011.1"/>
</dbReference>
<keyword evidence="3" id="KW-1003">Cell membrane</keyword>
<dbReference type="PANTHER" id="PTHR30574">
    <property type="entry name" value="INNER MEMBRANE PROTEIN YEDE"/>
    <property type="match status" value="1"/>
</dbReference>
<keyword evidence="5 9" id="KW-0812">Transmembrane</keyword>
<feature type="transmembrane region" description="Helical" evidence="9">
    <location>
        <begin position="50"/>
        <end position="77"/>
    </location>
</feature>
<dbReference type="EMBL" id="BMKS01000011">
    <property type="protein sequence ID" value="GGG43170.1"/>
    <property type="molecule type" value="Genomic_DNA"/>
</dbReference>
<comment type="subcellular location">
    <subcellularLocation>
        <location evidence="1">Cell inner membrane</location>
        <topology evidence="1">Multi-pass membrane protein</topology>
    </subcellularLocation>
</comment>
<dbReference type="GO" id="GO:0005886">
    <property type="term" value="C:plasma membrane"/>
    <property type="evidence" value="ECO:0007669"/>
    <property type="project" value="UniProtKB-SubCell"/>
</dbReference>
<keyword evidence="6 9" id="KW-1133">Transmembrane helix</keyword>
<evidence type="ECO:0000256" key="3">
    <source>
        <dbReference type="ARBA" id="ARBA00022475"/>
    </source>
</evidence>
<feature type="transmembrane region" description="Helical" evidence="9">
    <location>
        <begin position="313"/>
        <end position="331"/>
    </location>
</feature>
<evidence type="ECO:0000256" key="8">
    <source>
        <dbReference type="ARBA" id="ARBA00035655"/>
    </source>
</evidence>
<comment type="similarity">
    <text evidence="8">Belongs to the TsuA/YedE (TC 9.B.102) family.</text>
</comment>
<gene>
    <name evidence="10" type="ORF">GCM10010964_33270</name>
</gene>
<feature type="transmembrane region" description="Helical" evidence="9">
    <location>
        <begin position="343"/>
        <end position="362"/>
    </location>
</feature>
<reference evidence="10 11" key="1">
    <citation type="journal article" date="2014" name="Int. J. Syst. Evol. Microbiol.">
        <title>Complete genome sequence of Corynebacterium casei LMG S-19264T (=DSM 44701T), isolated from a smear-ripened cheese.</title>
        <authorList>
            <consortium name="US DOE Joint Genome Institute (JGI-PGF)"/>
            <person name="Walter F."/>
            <person name="Albersmeier A."/>
            <person name="Kalinowski J."/>
            <person name="Ruckert C."/>
        </authorList>
    </citation>
    <scope>NUCLEOTIDE SEQUENCE [LARGE SCALE GENOMIC DNA]</scope>
    <source>
        <strain evidence="10 11">CGMCC 1.16330</strain>
    </source>
</reference>
<dbReference type="PROSITE" id="PS51318">
    <property type="entry name" value="TAT"/>
    <property type="match status" value="1"/>
</dbReference>
<feature type="transmembrane region" description="Helical" evidence="9">
    <location>
        <begin position="26"/>
        <end position="44"/>
    </location>
</feature>